<sequence length="109" mass="12529">MANGRSPNRFTTIVLSLSIILTIMIPMKECDRLRLSSSCNGSSLAECQMFAEEEQEFLMATEEHRRILATTTRRLTYVSLERRNTACSKNCVGKYNVKGRPCRLYQRCK</sequence>
<organism evidence="1 2">
    <name type="scientific">Arctium lappa</name>
    <name type="common">Greater burdock</name>
    <name type="synonym">Lappa major</name>
    <dbReference type="NCBI Taxonomy" id="4217"/>
    <lineage>
        <taxon>Eukaryota</taxon>
        <taxon>Viridiplantae</taxon>
        <taxon>Streptophyta</taxon>
        <taxon>Embryophyta</taxon>
        <taxon>Tracheophyta</taxon>
        <taxon>Spermatophyta</taxon>
        <taxon>Magnoliopsida</taxon>
        <taxon>eudicotyledons</taxon>
        <taxon>Gunneridae</taxon>
        <taxon>Pentapetalae</taxon>
        <taxon>asterids</taxon>
        <taxon>campanulids</taxon>
        <taxon>Asterales</taxon>
        <taxon>Asteraceae</taxon>
        <taxon>Carduoideae</taxon>
        <taxon>Cardueae</taxon>
        <taxon>Arctiinae</taxon>
        <taxon>Arctium</taxon>
    </lineage>
</organism>
<dbReference type="EMBL" id="CM042062">
    <property type="protein sequence ID" value="KAI3669945.1"/>
    <property type="molecule type" value="Genomic_DNA"/>
</dbReference>
<keyword evidence="2" id="KW-1185">Reference proteome</keyword>
<name>A0ACB8XP85_ARCLA</name>
<reference evidence="1 2" key="2">
    <citation type="journal article" date="2022" name="Mol. Ecol. Resour.">
        <title>The genomes of chicory, endive, great burdock and yacon provide insights into Asteraceae paleo-polyploidization history and plant inulin production.</title>
        <authorList>
            <person name="Fan W."/>
            <person name="Wang S."/>
            <person name="Wang H."/>
            <person name="Wang A."/>
            <person name="Jiang F."/>
            <person name="Liu H."/>
            <person name="Zhao H."/>
            <person name="Xu D."/>
            <person name="Zhang Y."/>
        </authorList>
    </citation>
    <scope>NUCLEOTIDE SEQUENCE [LARGE SCALE GENOMIC DNA]</scope>
    <source>
        <strain evidence="2">cv. Niubang</strain>
    </source>
</reference>
<proteinExistence type="predicted"/>
<protein>
    <submittedName>
        <fullName evidence="1">Uncharacterized protein</fullName>
    </submittedName>
</protein>
<evidence type="ECO:0000313" key="2">
    <source>
        <dbReference type="Proteomes" id="UP001055879"/>
    </source>
</evidence>
<evidence type="ECO:0000313" key="1">
    <source>
        <dbReference type="EMBL" id="KAI3669945.1"/>
    </source>
</evidence>
<accession>A0ACB8XP85</accession>
<dbReference type="Proteomes" id="UP001055879">
    <property type="component" value="Linkage Group LG16"/>
</dbReference>
<reference evidence="2" key="1">
    <citation type="journal article" date="2022" name="Mol. Ecol. Resour.">
        <title>The genomes of chicory, endive, great burdock and yacon provide insights into Asteraceae palaeo-polyploidization history and plant inulin production.</title>
        <authorList>
            <person name="Fan W."/>
            <person name="Wang S."/>
            <person name="Wang H."/>
            <person name="Wang A."/>
            <person name="Jiang F."/>
            <person name="Liu H."/>
            <person name="Zhao H."/>
            <person name="Xu D."/>
            <person name="Zhang Y."/>
        </authorList>
    </citation>
    <scope>NUCLEOTIDE SEQUENCE [LARGE SCALE GENOMIC DNA]</scope>
    <source>
        <strain evidence="2">cv. Niubang</strain>
    </source>
</reference>
<gene>
    <name evidence="1" type="ORF">L6452_41453</name>
</gene>
<comment type="caution">
    <text evidence="1">The sequence shown here is derived from an EMBL/GenBank/DDBJ whole genome shotgun (WGS) entry which is preliminary data.</text>
</comment>